<protein>
    <submittedName>
        <fullName evidence="1">Uncharacterized protein</fullName>
    </submittedName>
</protein>
<dbReference type="EMBL" id="JARKNE010000008">
    <property type="protein sequence ID" value="KAK5811353.1"/>
    <property type="molecule type" value="Genomic_DNA"/>
</dbReference>
<reference evidence="1 2" key="1">
    <citation type="submission" date="2023-03" db="EMBL/GenBank/DDBJ databases">
        <title>WGS of Gossypium arboreum.</title>
        <authorList>
            <person name="Yu D."/>
        </authorList>
    </citation>
    <scope>NUCLEOTIDE SEQUENCE [LARGE SCALE GENOMIC DNA]</scope>
    <source>
        <tissue evidence="1">Leaf</tissue>
    </source>
</reference>
<organism evidence="1 2">
    <name type="scientific">Gossypium arboreum</name>
    <name type="common">Tree cotton</name>
    <name type="synonym">Gossypium nanking</name>
    <dbReference type="NCBI Taxonomy" id="29729"/>
    <lineage>
        <taxon>Eukaryota</taxon>
        <taxon>Viridiplantae</taxon>
        <taxon>Streptophyta</taxon>
        <taxon>Embryophyta</taxon>
        <taxon>Tracheophyta</taxon>
        <taxon>Spermatophyta</taxon>
        <taxon>Magnoliopsida</taxon>
        <taxon>eudicotyledons</taxon>
        <taxon>Gunneridae</taxon>
        <taxon>Pentapetalae</taxon>
        <taxon>rosids</taxon>
        <taxon>malvids</taxon>
        <taxon>Malvales</taxon>
        <taxon>Malvaceae</taxon>
        <taxon>Malvoideae</taxon>
        <taxon>Gossypium</taxon>
    </lineage>
</organism>
<sequence>MDLTPLDCNNIQKAHSKILSAIPLEALVVVVLSQKAEAAVAATLVLGARATDCNESSFFDKYRVWVLEVIVILDSENEKGNCNAILAICSRLGIGYWDLVGIGSKLHVTHMVTEYAVS</sequence>
<dbReference type="Proteomes" id="UP001358586">
    <property type="component" value="Chromosome 8"/>
</dbReference>
<evidence type="ECO:0000313" key="2">
    <source>
        <dbReference type="Proteomes" id="UP001358586"/>
    </source>
</evidence>
<accession>A0ABR0NYN6</accession>
<name>A0ABR0NYN6_GOSAR</name>
<comment type="caution">
    <text evidence="1">The sequence shown here is derived from an EMBL/GenBank/DDBJ whole genome shotgun (WGS) entry which is preliminary data.</text>
</comment>
<evidence type="ECO:0000313" key="1">
    <source>
        <dbReference type="EMBL" id="KAK5811353.1"/>
    </source>
</evidence>
<proteinExistence type="predicted"/>
<gene>
    <name evidence="1" type="ORF">PVK06_026682</name>
</gene>
<keyword evidence="2" id="KW-1185">Reference proteome</keyword>